<feature type="region of interest" description="Disordered" evidence="1">
    <location>
        <begin position="408"/>
        <end position="428"/>
    </location>
</feature>
<evidence type="ECO:0000256" key="1">
    <source>
        <dbReference type="SAM" id="MobiDB-lite"/>
    </source>
</evidence>
<sequence>MELGSGPEAVCVCVCACVHACVSVCEGRIPSPPTPTASAHHTPPGPPSPPPRAQPRLQGLCPLGRPDRRSFPPHPPPAQRPRVRAAEGGWGGGGASSAPGPYCGPFKSRPLNPFSSADRNCRPSPLGGRDHAAPSPTAGRAPGPQSPVTGPGKGAPEAVRPEERRRRGKGSGERGRPAPDPSPPRPARANCRPTSRPPPPAHPATPGSGPRALLPSPRPSPAGDSQLLPVPACNRSLPPPPAPSPDGHRCPHPPGTALRSRPVAAAGWEGARDPAAATTTWRGAASPRGAARPGSAPGAPRLPAAPGPRSAPPPRRVPNAVWRGVACVGGACGRARARGRFGLCLRAISLKNMHKTEDDLQQLQQRWEQKPPPHGALTAAPEASRSLTAQRAVRSPWFRQTCLSSPQLTRTPAAHTPVPFKPFISPPR</sequence>
<reference evidence="3" key="1">
    <citation type="submission" date="2025-08" db="UniProtKB">
        <authorList>
            <consortium name="RefSeq"/>
        </authorList>
    </citation>
    <scope>IDENTIFICATION</scope>
    <source>
        <tissue evidence="3">Brain</tissue>
    </source>
</reference>
<feature type="compositionally biased region" description="Low complexity" evidence="1">
    <location>
        <begin position="204"/>
        <end position="215"/>
    </location>
</feature>
<dbReference type="OrthoDB" id="10653103at2759"/>
<dbReference type="RefSeq" id="XP_044926226.1">
    <property type="nucleotide sequence ID" value="XM_045070291.1"/>
</dbReference>
<proteinExistence type="predicted"/>
<feature type="compositionally biased region" description="Low complexity" evidence="1">
    <location>
        <begin position="282"/>
        <end position="302"/>
    </location>
</feature>
<feature type="compositionally biased region" description="Pro residues" evidence="1">
    <location>
        <begin position="43"/>
        <end position="53"/>
    </location>
</feature>
<name>A0A8U0RJE4_MUSPF</name>
<accession>A0A8U0RJE4</accession>
<dbReference type="AlphaFoldDB" id="A0A8U0RJE4"/>
<dbReference type="Proteomes" id="UP000000715">
    <property type="component" value="Unplaced"/>
</dbReference>
<organism evidence="2 3">
    <name type="scientific">Mustela putorius furo</name>
    <name type="common">European domestic ferret</name>
    <name type="synonym">Mustela furo</name>
    <dbReference type="NCBI Taxonomy" id="9669"/>
    <lineage>
        <taxon>Eukaryota</taxon>
        <taxon>Metazoa</taxon>
        <taxon>Chordata</taxon>
        <taxon>Craniata</taxon>
        <taxon>Vertebrata</taxon>
        <taxon>Euteleostomi</taxon>
        <taxon>Mammalia</taxon>
        <taxon>Eutheria</taxon>
        <taxon>Laurasiatheria</taxon>
        <taxon>Carnivora</taxon>
        <taxon>Caniformia</taxon>
        <taxon>Musteloidea</taxon>
        <taxon>Mustelidae</taxon>
        <taxon>Mustelinae</taxon>
        <taxon>Mustela</taxon>
    </lineage>
</organism>
<keyword evidence="2" id="KW-1185">Reference proteome</keyword>
<feature type="region of interest" description="Disordered" evidence="1">
    <location>
        <begin position="32"/>
        <end position="317"/>
    </location>
</feature>
<protein>
    <submittedName>
        <fullName evidence="3">Basic proline-rich protein-like</fullName>
    </submittedName>
</protein>
<feature type="compositionally biased region" description="Pro residues" evidence="1">
    <location>
        <begin position="303"/>
        <end position="316"/>
    </location>
</feature>
<evidence type="ECO:0000313" key="3">
    <source>
        <dbReference type="RefSeq" id="XP_044926226.1"/>
    </source>
</evidence>
<feature type="compositionally biased region" description="Basic and acidic residues" evidence="1">
    <location>
        <begin position="159"/>
        <end position="177"/>
    </location>
</feature>
<dbReference type="GeneID" id="123389186"/>
<evidence type="ECO:0000313" key="2">
    <source>
        <dbReference type="Proteomes" id="UP000000715"/>
    </source>
</evidence>
<gene>
    <name evidence="3" type="primary">LOC123389186</name>
</gene>